<dbReference type="InterPro" id="IPR036909">
    <property type="entry name" value="Cyt_c-like_dom_sf"/>
</dbReference>
<dbReference type="SUPFAM" id="SSF46626">
    <property type="entry name" value="Cytochrome c"/>
    <property type="match status" value="1"/>
</dbReference>
<dbReference type="GO" id="GO:0009055">
    <property type="term" value="F:electron transfer activity"/>
    <property type="evidence" value="ECO:0007669"/>
    <property type="project" value="InterPro"/>
</dbReference>
<evidence type="ECO:0000259" key="5">
    <source>
        <dbReference type="PROSITE" id="PS51007"/>
    </source>
</evidence>
<evidence type="ECO:0000313" key="7">
    <source>
        <dbReference type="Proteomes" id="UP000675940"/>
    </source>
</evidence>
<evidence type="ECO:0000256" key="1">
    <source>
        <dbReference type="ARBA" id="ARBA00022617"/>
    </source>
</evidence>
<comment type="caution">
    <text evidence="6">The sequence shown here is derived from an EMBL/GenBank/DDBJ whole genome shotgun (WGS) entry which is preliminary data.</text>
</comment>
<gene>
    <name evidence="6" type="ORF">J5474_19920</name>
</gene>
<protein>
    <recommendedName>
        <fullName evidence="5">Cytochrome c domain-containing protein</fullName>
    </recommendedName>
</protein>
<keyword evidence="7" id="KW-1185">Reference proteome</keyword>
<evidence type="ECO:0000256" key="3">
    <source>
        <dbReference type="ARBA" id="ARBA00023004"/>
    </source>
</evidence>
<reference evidence="6" key="1">
    <citation type="submission" date="2021-03" db="EMBL/GenBank/DDBJ databases">
        <title>Sagittula salina sp. nov. strain M10.9X isolated from the marine waste.</title>
        <authorList>
            <person name="Satari L."/>
            <person name="Molina-Menor E."/>
            <person name="Vidal-Verdu A."/>
            <person name="Pascual J."/>
            <person name="Pereto J."/>
            <person name="Porcar M."/>
        </authorList>
    </citation>
    <scope>NUCLEOTIDE SEQUENCE</scope>
    <source>
        <strain evidence="6">M10.9X</strain>
    </source>
</reference>
<dbReference type="Gene3D" id="1.10.760.10">
    <property type="entry name" value="Cytochrome c-like domain"/>
    <property type="match status" value="1"/>
</dbReference>
<organism evidence="6 7">
    <name type="scientific">Sagittula salina</name>
    <dbReference type="NCBI Taxonomy" id="2820268"/>
    <lineage>
        <taxon>Bacteria</taxon>
        <taxon>Pseudomonadati</taxon>
        <taxon>Pseudomonadota</taxon>
        <taxon>Alphaproteobacteria</taxon>
        <taxon>Rhodobacterales</taxon>
        <taxon>Roseobacteraceae</taxon>
        <taxon>Sagittula</taxon>
    </lineage>
</organism>
<sequence>MEQPSRLIFMRASSLILLAILALAAVPFKAAAEERLLTLHAAPELIESGLIKYLLPRFTLKTQVRVNLTEPPTDATLDTTAAPLFLGADGAGGPWGLTISNTTDATARFEDWLTGEIGLKTVLAYAPEGAPLYAAAERAAEAAPVLELTGDVAEGYRVSRAKCARCHSVDEATRMTSIGSTPSFAVLRALPGWADRFVGFYVLNPHPAFTQVAEVTPPFDEARPSPIVPIHMTLEEVDHVLAYVATLAAADLGAPLAQQ</sequence>
<accession>A0A940MTG6</accession>
<dbReference type="GO" id="GO:0020037">
    <property type="term" value="F:heme binding"/>
    <property type="evidence" value="ECO:0007669"/>
    <property type="project" value="InterPro"/>
</dbReference>
<dbReference type="Proteomes" id="UP000675940">
    <property type="component" value="Unassembled WGS sequence"/>
</dbReference>
<name>A0A940MTG6_9RHOB</name>
<dbReference type="AlphaFoldDB" id="A0A940MTG6"/>
<dbReference type="InterPro" id="IPR009056">
    <property type="entry name" value="Cyt_c-like_dom"/>
</dbReference>
<keyword evidence="2 4" id="KW-0479">Metal-binding</keyword>
<keyword evidence="3 4" id="KW-0408">Iron</keyword>
<dbReference type="GO" id="GO:0046872">
    <property type="term" value="F:metal ion binding"/>
    <property type="evidence" value="ECO:0007669"/>
    <property type="project" value="UniProtKB-KW"/>
</dbReference>
<evidence type="ECO:0000313" key="6">
    <source>
        <dbReference type="EMBL" id="MBP0484747.1"/>
    </source>
</evidence>
<evidence type="ECO:0000256" key="2">
    <source>
        <dbReference type="ARBA" id="ARBA00022723"/>
    </source>
</evidence>
<keyword evidence="1 4" id="KW-0349">Heme</keyword>
<feature type="domain" description="Cytochrome c" evidence="5">
    <location>
        <begin position="150"/>
        <end position="248"/>
    </location>
</feature>
<proteinExistence type="predicted"/>
<dbReference type="EMBL" id="JAGISH010000016">
    <property type="protein sequence ID" value="MBP0484747.1"/>
    <property type="molecule type" value="Genomic_DNA"/>
</dbReference>
<dbReference type="PROSITE" id="PS51007">
    <property type="entry name" value="CYTC"/>
    <property type="match status" value="1"/>
</dbReference>
<evidence type="ECO:0000256" key="4">
    <source>
        <dbReference type="PROSITE-ProRule" id="PRU00433"/>
    </source>
</evidence>